<dbReference type="PRINTS" id="PR00069">
    <property type="entry name" value="ALDKETRDTASE"/>
</dbReference>
<proteinExistence type="inferred from homology"/>
<name>A0AAV8ZVF0_9CUCU</name>
<dbReference type="PROSITE" id="PS00063">
    <property type="entry name" value="ALDOKETO_REDUCTASE_3"/>
    <property type="match status" value="2"/>
</dbReference>
<keyword evidence="2" id="KW-0521">NADP</keyword>
<dbReference type="InterPro" id="IPR018170">
    <property type="entry name" value="Aldo/ket_reductase_CS"/>
</dbReference>
<dbReference type="EMBL" id="JANEYF010000167">
    <property type="protein sequence ID" value="KAJ8971732.1"/>
    <property type="molecule type" value="Genomic_DNA"/>
</dbReference>
<keyword evidence="3" id="KW-0560">Oxidoreductase</keyword>
<evidence type="ECO:0000256" key="3">
    <source>
        <dbReference type="ARBA" id="ARBA00023002"/>
    </source>
</evidence>
<keyword evidence="6" id="KW-1185">Reference proteome</keyword>
<dbReference type="PROSITE" id="PS00062">
    <property type="entry name" value="ALDOKETO_REDUCTASE_2"/>
    <property type="match status" value="2"/>
</dbReference>
<dbReference type="InterPro" id="IPR023210">
    <property type="entry name" value="NADP_OxRdtase_dom"/>
</dbReference>
<comment type="similarity">
    <text evidence="1">Belongs to the aldo/keto reductase family.</text>
</comment>
<accession>A0AAV8ZVF0</accession>
<evidence type="ECO:0000313" key="5">
    <source>
        <dbReference type="EMBL" id="KAJ8971732.1"/>
    </source>
</evidence>
<dbReference type="Pfam" id="PF00248">
    <property type="entry name" value="Aldo_ket_red"/>
    <property type="match status" value="3"/>
</dbReference>
<comment type="caution">
    <text evidence="5">The sequence shown here is derived from an EMBL/GenBank/DDBJ whole genome shotgun (WGS) entry which is preliminary data.</text>
</comment>
<dbReference type="Gene3D" id="3.20.20.100">
    <property type="entry name" value="NADP-dependent oxidoreductase domain"/>
    <property type="match status" value="3"/>
</dbReference>
<evidence type="ECO:0000256" key="2">
    <source>
        <dbReference type="ARBA" id="ARBA00022857"/>
    </source>
</evidence>
<dbReference type="FunFam" id="3.20.20.100:FF:000006">
    <property type="entry name" value="Aldo-keto reductase family 1 member A1"/>
    <property type="match status" value="1"/>
</dbReference>
<sequence length="536" mass="60312">MRYQSKPGEVTQAVKDAIDVGYRHIDCAHVYGNEAEVGLALKEKIEDGTEEGDLFPVDADGQTLYSDVDYLDTWKAMEELQKKGLAKSIGVSNFNKRQLERLLENSTIPPVTNQIEVHPYLNQTKLIEFCKSKNIIVTAYSPLGSPDRPWAKPDDPQLLEDPKIKEIADKYQKTPAQVVLKYQVQRGCITIPKSVNKSRIQQNFDIWDFELSDEDIKHLDSFDCNVLSHTRITPLPMMSIKKLLFVVLVSKPGEVTQAVKDAIDLGYRHIDCAHYYQNESEVGAAIKEKIADGVVTREDLFITSKLWSTFMKPDLVEPTLKLSLTNLGLDYLDLYLVHWPCALKEGGSLMPLGPDGQIAIFSDVDYIDTWKQMEIVYKKGLTKSIGVSNFNKRQIDRLLQNATVVPVTNQTDVDIVTSLHNKRSKVTAYSPLGSPDRPWAKTGDPILTQDPKIQALAEKYNKTSAQVILRYLVQIGVVPIPKSVTKSRIAENINIFDFELSPEDVAVIDTFDCNGRVCGFSEAVGHPHHPFDNDEY</sequence>
<dbReference type="InterPro" id="IPR036812">
    <property type="entry name" value="NAD(P)_OxRdtase_dom_sf"/>
</dbReference>
<dbReference type="PANTHER" id="PTHR11732">
    <property type="entry name" value="ALDO/KETO REDUCTASE"/>
    <property type="match status" value="1"/>
</dbReference>
<evidence type="ECO:0000256" key="1">
    <source>
        <dbReference type="ARBA" id="ARBA00007905"/>
    </source>
</evidence>
<dbReference type="Proteomes" id="UP001162156">
    <property type="component" value="Unassembled WGS sequence"/>
</dbReference>
<gene>
    <name evidence="5" type="ORF">NQ314_000545</name>
</gene>
<evidence type="ECO:0000259" key="4">
    <source>
        <dbReference type="Pfam" id="PF00248"/>
    </source>
</evidence>
<dbReference type="AlphaFoldDB" id="A0AAV8ZVF0"/>
<feature type="domain" description="NADP-dependent oxidoreductase" evidence="4">
    <location>
        <begin position="253"/>
        <end position="510"/>
    </location>
</feature>
<feature type="domain" description="NADP-dependent oxidoreductase" evidence="4">
    <location>
        <begin position="7"/>
        <end position="43"/>
    </location>
</feature>
<dbReference type="PROSITE" id="PS00798">
    <property type="entry name" value="ALDOKETO_REDUCTASE_1"/>
    <property type="match status" value="2"/>
</dbReference>
<organism evidence="5 6">
    <name type="scientific">Rhamnusium bicolor</name>
    <dbReference type="NCBI Taxonomy" id="1586634"/>
    <lineage>
        <taxon>Eukaryota</taxon>
        <taxon>Metazoa</taxon>
        <taxon>Ecdysozoa</taxon>
        <taxon>Arthropoda</taxon>
        <taxon>Hexapoda</taxon>
        <taxon>Insecta</taxon>
        <taxon>Pterygota</taxon>
        <taxon>Neoptera</taxon>
        <taxon>Endopterygota</taxon>
        <taxon>Coleoptera</taxon>
        <taxon>Polyphaga</taxon>
        <taxon>Cucujiformia</taxon>
        <taxon>Chrysomeloidea</taxon>
        <taxon>Cerambycidae</taxon>
        <taxon>Lepturinae</taxon>
        <taxon>Rhagiini</taxon>
        <taxon>Rhamnusium</taxon>
    </lineage>
</organism>
<evidence type="ECO:0000313" key="6">
    <source>
        <dbReference type="Proteomes" id="UP001162156"/>
    </source>
</evidence>
<protein>
    <recommendedName>
        <fullName evidence="4">NADP-dependent oxidoreductase domain-containing protein</fullName>
    </recommendedName>
</protein>
<reference evidence="5" key="1">
    <citation type="journal article" date="2023" name="Insect Mol. Biol.">
        <title>Genome sequencing provides insights into the evolution of gene families encoding plant cell wall-degrading enzymes in longhorned beetles.</title>
        <authorList>
            <person name="Shin N.R."/>
            <person name="Okamura Y."/>
            <person name="Kirsch R."/>
            <person name="Pauchet Y."/>
        </authorList>
    </citation>
    <scope>NUCLEOTIDE SEQUENCE</scope>
    <source>
        <strain evidence="5">RBIC_L_NR</strain>
    </source>
</reference>
<dbReference type="SUPFAM" id="SSF51430">
    <property type="entry name" value="NAD(P)-linked oxidoreductase"/>
    <property type="match status" value="2"/>
</dbReference>
<feature type="domain" description="NADP-dependent oxidoreductase" evidence="4">
    <location>
        <begin position="65"/>
        <end position="222"/>
    </location>
</feature>
<dbReference type="InterPro" id="IPR020471">
    <property type="entry name" value="AKR"/>
</dbReference>
<dbReference type="GO" id="GO:0016491">
    <property type="term" value="F:oxidoreductase activity"/>
    <property type="evidence" value="ECO:0007669"/>
    <property type="project" value="UniProtKB-KW"/>
</dbReference>